<gene>
    <name evidence="1" type="ORF">JYQ75_03765</name>
</gene>
<sequence length="159" mass="18108">MKKREIPVMNLGISLIILIFMNVCLAAFAVLSLQNALSDYALTKKTAAHTMQYYKAVNKVQEQLAQKNTELEKQWAQKKTAKQKEIGQKGTAQKTAKQKTVILPEINIIESVSKRQQLVVTLHLDKTGTVPQYYIKKWQLCSPEDWQADESLDVMKSIE</sequence>
<name>A0ABS3ZGT6_9FIRM</name>
<comment type="caution">
    <text evidence="1">The sequence shown here is derived from an EMBL/GenBank/DDBJ whole genome shotgun (WGS) entry which is preliminary data.</text>
</comment>
<dbReference type="Proteomes" id="UP001315001">
    <property type="component" value="Unassembled WGS sequence"/>
</dbReference>
<reference evidence="1 2" key="1">
    <citation type="submission" date="2021-02" db="EMBL/GenBank/DDBJ databases">
        <title>Lactate utilizing bacteria of the human gut.</title>
        <authorList>
            <person name="Sheridan P.O."/>
        </authorList>
    </citation>
    <scope>NUCLEOTIDE SEQUENCE [LARGE SCALE GENOMIC DNA]</scope>
    <source>
        <strain evidence="1 2">HTF-83D</strain>
    </source>
</reference>
<evidence type="ECO:0000313" key="1">
    <source>
        <dbReference type="EMBL" id="MBP0056523.1"/>
    </source>
</evidence>
<protein>
    <submittedName>
        <fullName evidence="1">Uncharacterized protein</fullName>
    </submittedName>
</protein>
<proteinExistence type="predicted"/>
<evidence type="ECO:0000313" key="2">
    <source>
        <dbReference type="Proteomes" id="UP001315001"/>
    </source>
</evidence>
<organism evidence="1 2">
    <name type="scientific">Anaerobutyricum soehngenii</name>
    <dbReference type="NCBI Taxonomy" id="105843"/>
    <lineage>
        <taxon>Bacteria</taxon>
        <taxon>Bacillati</taxon>
        <taxon>Bacillota</taxon>
        <taxon>Clostridia</taxon>
        <taxon>Lachnospirales</taxon>
        <taxon>Lachnospiraceae</taxon>
        <taxon>Anaerobutyricum</taxon>
    </lineage>
</organism>
<keyword evidence="2" id="KW-1185">Reference proteome</keyword>
<dbReference type="RefSeq" id="WP_209293163.1">
    <property type="nucleotide sequence ID" value="NZ_JAFIQO010000109.1"/>
</dbReference>
<accession>A0ABS3ZGT6</accession>
<dbReference type="EMBL" id="JAFIQO010000109">
    <property type="protein sequence ID" value="MBP0056523.1"/>
    <property type="molecule type" value="Genomic_DNA"/>
</dbReference>